<dbReference type="Proteomes" id="UP000095282">
    <property type="component" value="Unplaced"/>
</dbReference>
<evidence type="ECO:0000313" key="1">
    <source>
        <dbReference type="Proteomes" id="UP000095282"/>
    </source>
</evidence>
<proteinExistence type="predicted"/>
<dbReference type="AlphaFoldDB" id="A0A1I7UC71"/>
<reference evidence="2" key="1">
    <citation type="submission" date="2016-11" db="UniProtKB">
        <authorList>
            <consortium name="WormBaseParasite"/>
        </authorList>
    </citation>
    <scope>IDENTIFICATION</scope>
</reference>
<dbReference type="WBParaSite" id="Csp11.Scaffold629.g7857.t1">
    <property type="protein sequence ID" value="Csp11.Scaffold629.g7857.t1"/>
    <property type="gene ID" value="Csp11.Scaffold629.g7857"/>
</dbReference>
<organism evidence="1 2">
    <name type="scientific">Caenorhabditis tropicalis</name>
    <dbReference type="NCBI Taxonomy" id="1561998"/>
    <lineage>
        <taxon>Eukaryota</taxon>
        <taxon>Metazoa</taxon>
        <taxon>Ecdysozoa</taxon>
        <taxon>Nematoda</taxon>
        <taxon>Chromadorea</taxon>
        <taxon>Rhabditida</taxon>
        <taxon>Rhabditina</taxon>
        <taxon>Rhabditomorpha</taxon>
        <taxon>Rhabditoidea</taxon>
        <taxon>Rhabditidae</taxon>
        <taxon>Peloderinae</taxon>
        <taxon>Caenorhabditis</taxon>
    </lineage>
</organism>
<dbReference type="PANTHER" id="PTHR21503">
    <property type="entry name" value="F-BOX-CONTAINING HYPOTHETICAL PROTEIN C.ELEGANS"/>
    <property type="match status" value="1"/>
</dbReference>
<sequence length="202" mass="23001">MHETQLLNAPDSAINLIIQLMNTQERAKLSMCSSRAEEAVKRTKPQATNLLVFVGRESTAVLMYDRGVELRIRLSEDKSMDMERDPVFTRWCQAIKPEEADRESYDLNQKALDIAQRLHSVFTPKKCDYHIRVHRFRGNDLKDLVNRTFVLPFNSVHVSSLSVNSSITADEANFLINKAPSNGSLSISCQLPIDFQNENVSF</sequence>
<accession>A0A1I7UC71</accession>
<protein>
    <submittedName>
        <fullName evidence="2">F-box domain-containing protein</fullName>
    </submittedName>
</protein>
<evidence type="ECO:0000313" key="2">
    <source>
        <dbReference type="WBParaSite" id="Csp11.Scaffold629.g7857.t1"/>
    </source>
</evidence>
<dbReference type="PANTHER" id="PTHR21503:SF8">
    <property type="entry name" value="F-BOX ASSOCIATED DOMAIN-CONTAINING PROTEIN-RELATED"/>
    <property type="match status" value="1"/>
</dbReference>
<keyword evidence="1" id="KW-1185">Reference proteome</keyword>
<name>A0A1I7UC71_9PELO</name>